<dbReference type="PANTHER" id="PTHR43384">
    <property type="entry name" value="SEPTUM SITE-DETERMINING PROTEIN MIND HOMOLOG, CHLOROPLASTIC-RELATED"/>
    <property type="match status" value="1"/>
</dbReference>
<dbReference type="SUPFAM" id="SSF52172">
    <property type="entry name" value="CheY-like"/>
    <property type="match status" value="1"/>
</dbReference>
<dbReference type="Gene3D" id="3.40.50.2300">
    <property type="match status" value="1"/>
</dbReference>
<dbReference type="GO" id="GO:0000160">
    <property type="term" value="P:phosphorelay signal transduction system"/>
    <property type="evidence" value="ECO:0007669"/>
    <property type="project" value="InterPro"/>
</dbReference>
<dbReference type="InterPro" id="IPR011006">
    <property type="entry name" value="CheY-like_superfamily"/>
</dbReference>
<reference evidence="4 5" key="1">
    <citation type="submission" date="2018-01" db="EMBL/GenBank/DDBJ databases">
        <title>Whole genome analyses suggest that Burkholderia sensu lato contains two further novel genera in the rhizoxinica-symbiotica group Mycetohabitans gen. nov., and Trinickia gen. nov.: implications for the evolution of diazotrophy and nodulation in the Burkholderiaceae.</title>
        <authorList>
            <person name="Estrada-de los Santos P."/>
            <person name="Palmer M."/>
            <person name="Chavez-Ramirez B."/>
            <person name="Beukes C."/>
            <person name="Steenkamp E.T."/>
            <person name="Hirsch A.M."/>
            <person name="Manyaka P."/>
            <person name="Maluk M."/>
            <person name="Lafos M."/>
            <person name="Crook M."/>
            <person name="Gross E."/>
            <person name="Simon M.F."/>
            <person name="Bueno dos Reis Junior F."/>
            <person name="Poole P.S."/>
            <person name="Venter S.N."/>
            <person name="James E.K."/>
        </authorList>
    </citation>
    <scope>NUCLEOTIDE SEQUENCE [LARGE SCALE GENOMIC DNA]</scope>
    <source>
        <strain evidence="4 5">JPY 581</strain>
    </source>
</reference>
<dbReference type="InterPro" id="IPR001789">
    <property type="entry name" value="Sig_transdc_resp-reg_receiver"/>
</dbReference>
<evidence type="ECO:0000256" key="1">
    <source>
        <dbReference type="PROSITE-ProRule" id="PRU00169"/>
    </source>
</evidence>
<dbReference type="Gene3D" id="3.40.50.300">
    <property type="entry name" value="P-loop containing nucleotide triphosphate hydrolases"/>
    <property type="match status" value="1"/>
</dbReference>
<feature type="modified residue" description="4-aspartylphosphate" evidence="1">
    <location>
        <position position="55"/>
    </location>
</feature>
<dbReference type="AlphaFoldDB" id="A0A2N7XA76"/>
<gene>
    <name evidence="4" type="ORF">C0Z20_02070</name>
</gene>
<organism evidence="4 5">
    <name type="scientific">Trinickia symbiotica</name>
    <dbReference type="NCBI Taxonomy" id="863227"/>
    <lineage>
        <taxon>Bacteria</taxon>
        <taxon>Pseudomonadati</taxon>
        <taxon>Pseudomonadota</taxon>
        <taxon>Betaproteobacteria</taxon>
        <taxon>Burkholderiales</taxon>
        <taxon>Burkholderiaceae</taxon>
        <taxon>Trinickia</taxon>
    </lineage>
</organism>
<accession>A0A2N7XA76</accession>
<evidence type="ECO:0000313" key="4">
    <source>
        <dbReference type="EMBL" id="PMS38669.1"/>
    </source>
</evidence>
<dbReference type="RefSeq" id="WP_018439367.1">
    <property type="nucleotide sequence ID" value="NZ_KB890165.1"/>
</dbReference>
<dbReference type="Pfam" id="PF01656">
    <property type="entry name" value="CbiA"/>
    <property type="match status" value="1"/>
</dbReference>
<dbReference type="Proteomes" id="UP000235777">
    <property type="component" value="Unassembled WGS sequence"/>
</dbReference>
<keyword evidence="5" id="KW-1185">Reference proteome</keyword>
<comment type="caution">
    <text evidence="4">The sequence shown here is derived from an EMBL/GenBank/DDBJ whole genome shotgun (WGS) entry which is preliminary data.</text>
</comment>
<dbReference type="STRING" id="863227.GCA_000373005_00840"/>
<evidence type="ECO:0000259" key="3">
    <source>
        <dbReference type="PROSITE" id="PS50110"/>
    </source>
</evidence>
<feature type="region of interest" description="Disordered" evidence="2">
    <location>
        <begin position="376"/>
        <end position="401"/>
    </location>
</feature>
<dbReference type="EMBL" id="PNYC01000001">
    <property type="protein sequence ID" value="PMS38669.1"/>
    <property type="molecule type" value="Genomic_DNA"/>
</dbReference>
<keyword evidence="1" id="KW-0597">Phosphoprotein</keyword>
<dbReference type="InterPro" id="IPR002586">
    <property type="entry name" value="CobQ/CobB/MinD/ParA_Nub-bd_dom"/>
</dbReference>
<dbReference type="PROSITE" id="PS50110">
    <property type="entry name" value="RESPONSE_REGULATORY"/>
    <property type="match status" value="1"/>
</dbReference>
<dbReference type="GO" id="GO:0005524">
    <property type="term" value="F:ATP binding"/>
    <property type="evidence" value="ECO:0007669"/>
    <property type="project" value="TreeGrafter"/>
</dbReference>
<dbReference type="OrthoDB" id="9768734at2"/>
<feature type="domain" description="Response regulatory" evidence="3">
    <location>
        <begin position="3"/>
        <end position="120"/>
    </location>
</feature>
<dbReference type="SUPFAM" id="SSF52540">
    <property type="entry name" value="P-loop containing nucleoside triphosphate hydrolases"/>
    <property type="match status" value="1"/>
</dbReference>
<dbReference type="InterPro" id="IPR027417">
    <property type="entry name" value="P-loop_NTPase"/>
</dbReference>
<evidence type="ECO:0000256" key="2">
    <source>
        <dbReference type="SAM" id="MobiDB-lite"/>
    </source>
</evidence>
<dbReference type="InterPro" id="IPR050625">
    <property type="entry name" value="ParA/MinD_ATPase"/>
</dbReference>
<dbReference type="GO" id="GO:0016887">
    <property type="term" value="F:ATP hydrolysis activity"/>
    <property type="evidence" value="ECO:0007669"/>
    <property type="project" value="TreeGrafter"/>
</dbReference>
<dbReference type="GO" id="GO:0009898">
    <property type="term" value="C:cytoplasmic side of plasma membrane"/>
    <property type="evidence" value="ECO:0007669"/>
    <property type="project" value="TreeGrafter"/>
</dbReference>
<dbReference type="GO" id="GO:0051782">
    <property type="term" value="P:negative regulation of cell division"/>
    <property type="evidence" value="ECO:0007669"/>
    <property type="project" value="TreeGrafter"/>
</dbReference>
<sequence>MIDILCISKDASRLAQVARLIGECGGYRTTRTLGSPSQIAQRGDTLESFDALIVDASTLEQAELSVVTDISHRYDRLTCILLTADASPQTLIAAMRAGFRDVLAWPLDQRSFAEALLRAEGKRAARGGQETRIVSFMSCKGGAGTTFVAANVAHAISTAKKRVLLIDLNLLYGDAAFLLTNETPASTLPQICASVDRMDSAFLDASLVHVSDTFHILAGAGDPVKAAEVSSEKLEWLLGIAIPRYEFVIFDLGQSINQLSILALDRSNEIHLVVQPSMPHARAGRRLQDILASLSYASDRMRLVLNRYNRHADRTRAALEEILDMVPYQVIPEDAEVVSDALNEGMPVSEMKRNSGVVRAVQQLAENIVAQVPAPTHGRARVESRPSRFFGRGATPKLKTM</sequence>
<protein>
    <submittedName>
        <fullName evidence="4">Pilus assembly protein</fullName>
    </submittedName>
</protein>
<dbReference type="PANTHER" id="PTHR43384:SF13">
    <property type="entry name" value="SLR0110 PROTEIN"/>
    <property type="match status" value="1"/>
</dbReference>
<name>A0A2N7XA76_9BURK</name>
<proteinExistence type="predicted"/>
<evidence type="ECO:0000313" key="5">
    <source>
        <dbReference type="Proteomes" id="UP000235777"/>
    </source>
</evidence>
<dbReference type="GO" id="GO:0005829">
    <property type="term" value="C:cytosol"/>
    <property type="evidence" value="ECO:0007669"/>
    <property type="project" value="TreeGrafter"/>
</dbReference>